<dbReference type="SUPFAM" id="SSF53098">
    <property type="entry name" value="Ribonuclease H-like"/>
    <property type="match status" value="1"/>
</dbReference>
<keyword evidence="1" id="KW-0472">Membrane</keyword>
<sequence length="149" mass="17270">MGRTIGVAKEQGGLYYLQHTKIVNGQPQKLGQLLKFNFTINVLDIHYLANYSIVNPRSNSLKDTMRSIFSKHHRATFSPSNNKSLEPFDLIHSDVWGSASNSISRAKWFVSFIDDCTHVTWIFLMKHNMRFVKYLSILSILNIMVWFMN</sequence>
<comment type="caution">
    <text evidence="2">The sequence shown here is derived from an EMBL/GenBank/DDBJ whole genome shotgun (WGS) entry which is preliminary data.</text>
</comment>
<keyword evidence="1" id="KW-1133">Transmembrane helix</keyword>
<dbReference type="InterPro" id="IPR012337">
    <property type="entry name" value="RNaseH-like_sf"/>
</dbReference>
<reference evidence="2" key="1">
    <citation type="submission" date="2018-05" db="EMBL/GenBank/DDBJ databases">
        <title>Draft genome of Mucuna pruriens seed.</title>
        <authorList>
            <person name="Nnadi N.E."/>
            <person name="Vos R."/>
            <person name="Hasami M.H."/>
            <person name="Devisetty U.K."/>
            <person name="Aguiy J.C."/>
        </authorList>
    </citation>
    <scope>NUCLEOTIDE SEQUENCE [LARGE SCALE GENOMIC DNA]</scope>
    <source>
        <strain evidence="2">JCA_2017</strain>
    </source>
</reference>
<protein>
    <submittedName>
        <fullName evidence="2">Uncharacterized protein</fullName>
    </submittedName>
</protein>
<dbReference type="InterPro" id="IPR036397">
    <property type="entry name" value="RNaseH_sf"/>
</dbReference>
<proteinExistence type="predicted"/>
<keyword evidence="3" id="KW-1185">Reference proteome</keyword>
<dbReference type="Gene3D" id="3.30.420.10">
    <property type="entry name" value="Ribonuclease H-like superfamily/Ribonuclease H"/>
    <property type="match status" value="1"/>
</dbReference>
<evidence type="ECO:0000313" key="2">
    <source>
        <dbReference type="EMBL" id="RDX77241.1"/>
    </source>
</evidence>
<dbReference type="EMBL" id="QJKJ01009236">
    <property type="protein sequence ID" value="RDX77241.1"/>
    <property type="molecule type" value="Genomic_DNA"/>
</dbReference>
<dbReference type="AlphaFoldDB" id="A0A371FG65"/>
<keyword evidence="1" id="KW-0812">Transmembrane</keyword>
<name>A0A371FG65_MUCPR</name>
<dbReference type="GO" id="GO:0003676">
    <property type="term" value="F:nucleic acid binding"/>
    <property type="evidence" value="ECO:0007669"/>
    <property type="project" value="InterPro"/>
</dbReference>
<dbReference type="OrthoDB" id="1750639at2759"/>
<feature type="non-terminal residue" evidence="2">
    <location>
        <position position="1"/>
    </location>
</feature>
<gene>
    <name evidence="2" type="ORF">CR513_42668</name>
</gene>
<organism evidence="2 3">
    <name type="scientific">Mucuna pruriens</name>
    <name type="common">Velvet bean</name>
    <name type="synonym">Dolichos pruriens</name>
    <dbReference type="NCBI Taxonomy" id="157652"/>
    <lineage>
        <taxon>Eukaryota</taxon>
        <taxon>Viridiplantae</taxon>
        <taxon>Streptophyta</taxon>
        <taxon>Embryophyta</taxon>
        <taxon>Tracheophyta</taxon>
        <taxon>Spermatophyta</taxon>
        <taxon>Magnoliopsida</taxon>
        <taxon>eudicotyledons</taxon>
        <taxon>Gunneridae</taxon>
        <taxon>Pentapetalae</taxon>
        <taxon>rosids</taxon>
        <taxon>fabids</taxon>
        <taxon>Fabales</taxon>
        <taxon>Fabaceae</taxon>
        <taxon>Papilionoideae</taxon>
        <taxon>50 kb inversion clade</taxon>
        <taxon>NPAAA clade</taxon>
        <taxon>indigoferoid/millettioid clade</taxon>
        <taxon>Phaseoleae</taxon>
        <taxon>Mucuna</taxon>
    </lineage>
</organism>
<accession>A0A371FG65</accession>
<evidence type="ECO:0000256" key="1">
    <source>
        <dbReference type="SAM" id="Phobius"/>
    </source>
</evidence>
<feature type="transmembrane region" description="Helical" evidence="1">
    <location>
        <begin position="131"/>
        <end position="148"/>
    </location>
</feature>
<dbReference type="Proteomes" id="UP000257109">
    <property type="component" value="Unassembled WGS sequence"/>
</dbReference>
<evidence type="ECO:0000313" key="3">
    <source>
        <dbReference type="Proteomes" id="UP000257109"/>
    </source>
</evidence>